<dbReference type="InterPro" id="IPR031160">
    <property type="entry name" value="F_BAR_dom"/>
</dbReference>
<dbReference type="SMART" id="SM00326">
    <property type="entry name" value="SH3"/>
    <property type="match status" value="2"/>
</dbReference>
<evidence type="ECO:0000259" key="11">
    <source>
        <dbReference type="PROSITE" id="PS51741"/>
    </source>
</evidence>
<reference evidence="12" key="2">
    <citation type="submission" date="2025-09" db="UniProtKB">
        <authorList>
            <consortium name="Ensembl"/>
        </authorList>
    </citation>
    <scope>IDENTIFICATION</scope>
</reference>
<feature type="compositionally biased region" description="Basic and acidic residues" evidence="9">
    <location>
        <begin position="423"/>
        <end position="432"/>
    </location>
</feature>
<name>A0A8C4NLH9_EPTBU</name>
<dbReference type="PROSITE" id="PS50002">
    <property type="entry name" value="SH3"/>
    <property type="match status" value="2"/>
</dbReference>
<comment type="subcellular location">
    <subcellularLocation>
        <location evidence="1">Cell projection</location>
    </subcellularLocation>
</comment>
<evidence type="ECO:0000256" key="6">
    <source>
        <dbReference type="PROSITE-ProRule" id="PRU00192"/>
    </source>
</evidence>
<feature type="compositionally biased region" description="Polar residues" evidence="9">
    <location>
        <begin position="433"/>
        <end position="450"/>
    </location>
</feature>
<evidence type="ECO:0000256" key="4">
    <source>
        <dbReference type="ARBA" id="ARBA00023121"/>
    </source>
</evidence>
<feature type="coiled-coil region" evidence="8">
    <location>
        <begin position="120"/>
        <end position="154"/>
    </location>
</feature>
<dbReference type="Pfam" id="PF00018">
    <property type="entry name" value="SH3_1"/>
    <property type="match status" value="2"/>
</dbReference>
<dbReference type="AlphaFoldDB" id="A0A8C4NLH9"/>
<dbReference type="GeneTree" id="ENSGT00510000046732"/>
<dbReference type="Pfam" id="PF00611">
    <property type="entry name" value="FCH"/>
    <property type="match status" value="1"/>
</dbReference>
<evidence type="ECO:0000256" key="8">
    <source>
        <dbReference type="SAM" id="Coils"/>
    </source>
</evidence>
<evidence type="ECO:0000256" key="5">
    <source>
        <dbReference type="ARBA" id="ARBA00023273"/>
    </source>
</evidence>
<keyword evidence="2 6" id="KW-0728">SH3 domain</keyword>
<dbReference type="Gene3D" id="2.30.30.40">
    <property type="entry name" value="SH3 Domains"/>
    <property type="match status" value="2"/>
</dbReference>
<dbReference type="Ensembl" id="ENSEBUT00000005159.1">
    <property type="protein sequence ID" value="ENSEBUP00000004721.1"/>
    <property type="gene ID" value="ENSEBUG00000003293.1"/>
</dbReference>
<evidence type="ECO:0000313" key="12">
    <source>
        <dbReference type="Ensembl" id="ENSEBUP00000004721.1"/>
    </source>
</evidence>
<keyword evidence="5" id="KW-0966">Cell projection</keyword>
<dbReference type="GO" id="GO:0008289">
    <property type="term" value="F:lipid binding"/>
    <property type="evidence" value="ECO:0007669"/>
    <property type="project" value="UniProtKB-KW"/>
</dbReference>
<dbReference type="GO" id="GO:0031594">
    <property type="term" value="C:neuromuscular junction"/>
    <property type="evidence" value="ECO:0007669"/>
    <property type="project" value="TreeGrafter"/>
</dbReference>
<evidence type="ECO:0000256" key="9">
    <source>
        <dbReference type="SAM" id="MobiDB-lite"/>
    </source>
</evidence>
<dbReference type="GO" id="GO:0030833">
    <property type="term" value="P:regulation of actin filament polymerization"/>
    <property type="evidence" value="ECO:0007669"/>
    <property type="project" value="TreeGrafter"/>
</dbReference>
<keyword evidence="3" id="KW-0677">Repeat</keyword>
<evidence type="ECO:0000256" key="1">
    <source>
        <dbReference type="ARBA" id="ARBA00004316"/>
    </source>
</evidence>
<dbReference type="InterPro" id="IPR035460">
    <property type="entry name" value="FCHSD_SH3_1"/>
</dbReference>
<dbReference type="OMA" id="THRNYPL"/>
<dbReference type="InterPro" id="IPR036028">
    <property type="entry name" value="SH3-like_dom_sf"/>
</dbReference>
<feature type="domain" description="SH3" evidence="10">
    <location>
        <begin position="475"/>
        <end position="536"/>
    </location>
</feature>
<evidence type="ECO:0000259" key="10">
    <source>
        <dbReference type="PROSITE" id="PS50002"/>
    </source>
</evidence>
<feature type="region of interest" description="Disordered" evidence="9">
    <location>
        <begin position="422"/>
        <end position="450"/>
    </location>
</feature>
<dbReference type="GO" id="GO:0055037">
    <property type="term" value="C:recycling endosome"/>
    <property type="evidence" value="ECO:0007669"/>
    <property type="project" value="TreeGrafter"/>
</dbReference>
<dbReference type="Proteomes" id="UP000694388">
    <property type="component" value="Unplaced"/>
</dbReference>
<dbReference type="GO" id="GO:0042995">
    <property type="term" value="C:cell projection"/>
    <property type="evidence" value="ECO:0007669"/>
    <property type="project" value="UniProtKB-SubCell"/>
</dbReference>
<dbReference type="InterPro" id="IPR001452">
    <property type="entry name" value="SH3_domain"/>
</dbReference>
<dbReference type="SUPFAM" id="SSF103657">
    <property type="entry name" value="BAR/IMD domain-like"/>
    <property type="match status" value="1"/>
</dbReference>
<dbReference type="InterPro" id="IPR027267">
    <property type="entry name" value="AH/BAR_dom_sf"/>
</dbReference>
<dbReference type="GO" id="GO:0007274">
    <property type="term" value="P:neuromuscular synaptic transmission"/>
    <property type="evidence" value="ECO:0007669"/>
    <property type="project" value="TreeGrafter"/>
</dbReference>
<feature type="domain" description="F-BAR" evidence="11">
    <location>
        <begin position="12"/>
        <end position="286"/>
    </location>
</feature>
<dbReference type="CDD" id="cd11761">
    <property type="entry name" value="SH3_FCHSD_1"/>
    <property type="match status" value="1"/>
</dbReference>
<keyword evidence="4" id="KW-0446">Lipid-binding</keyword>
<organism evidence="12 13">
    <name type="scientific">Eptatretus burgeri</name>
    <name type="common">Inshore hagfish</name>
    <dbReference type="NCBI Taxonomy" id="7764"/>
    <lineage>
        <taxon>Eukaryota</taxon>
        <taxon>Metazoa</taxon>
        <taxon>Chordata</taxon>
        <taxon>Craniata</taxon>
        <taxon>Vertebrata</taxon>
        <taxon>Cyclostomata</taxon>
        <taxon>Myxini</taxon>
        <taxon>Myxiniformes</taxon>
        <taxon>Myxinidae</taxon>
        <taxon>Eptatretinae</taxon>
        <taxon>Eptatretus</taxon>
    </lineage>
</organism>
<dbReference type="SUPFAM" id="SSF50044">
    <property type="entry name" value="SH3-domain"/>
    <property type="match status" value="2"/>
</dbReference>
<evidence type="ECO:0000256" key="3">
    <source>
        <dbReference type="ARBA" id="ARBA00022737"/>
    </source>
</evidence>
<reference evidence="12" key="1">
    <citation type="submission" date="2025-08" db="UniProtKB">
        <authorList>
            <consortium name="Ensembl"/>
        </authorList>
    </citation>
    <scope>IDENTIFICATION</scope>
</reference>
<sequence length="615" mass="69601">MQPPPRKAKVYQEVRTLHSEQLARLQAKHQLESDLLEDIRTFCKQRAAIEKEYSQALQKLTAQYMKKEWAFGQTDSKTDSWTIFSAWRFLLEGTVSAAQTRQTVSDMFRCQISDAARFVRAAKEQQLKKCSDQLQEAQADLATTVKELHKTRSKYQDFGRAALQARERASEAETRNSKRSSGLFQFKGSLQKANAKLSARLVECNARVRQARNDYILCLAAANAHQEHYYDVSMPMIMQTLDGDVYERFSEYFKVFAQTELEACCHIQETFKILLPAADKVSRENSHQIFLRDTPCITQVKPFIFQPADSDPVSKLEGPEEGIEGLEGENCLEKEARKWATRIARSHKQLVHSQLVLSNLEEQLSQLQLVETPRQGLEAKLVEAQNNRHKAETEKLRAEACLAVLEQAGVAVQDWLSSAMSRTNEELEREQQSNESRLSNGELSPTNSFSLDTFDDFDGRAFDDSGSSPTSTWRHYPQKCKVFYKYQANQPDELTIDKDDILEVIEDGDMEDWVKARDAAGNVGYVPEKYLQFPEPGGLTMSPSADGLSHSSSNSIEHEIAMPSPTAEDFGVCLARALYDYNGQTDEELSFSEGAVLRIMQKDGEAAEECRQCLG</sequence>
<accession>A0A8C4NLH9</accession>
<evidence type="ECO:0000256" key="7">
    <source>
        <dbReference type="PROSITE-ProRule" id="PRU01077"/>
    </source>
</evidence>
<dbReference type="FunFam" id="2.30.30.40:FF:000060">
    <property type="entry name" value="FCH and double SH3 domains protein 2"/>
    <property type="match status" value="1"/>
</dbReference>
<keyword evidence="7 8" id="KW-0175">Coiled coil</keyword>
<dbReference type="Gene3D" id="1.20.1270.60">
    <property type="entry name" value="Arfaptin homology (AH) domain/BAR domain"/>
    <property type="match status" value="1"/>
</dbReference>
<evidence type="ECO:0000256" key="2">
    <source>
        <dbReference type="ARBA" id="ARBA00022443"/>
    </source>
</evidence>
<dbReference type="PROSITE" id="PS51741">
    <property type="entry name" value="F_BAR"/>
    <property type="match status" value="1"/>
</dbReference>
<dbReference type="InterPro" id="IPR001060">
    <property type="entry name" value="FCH_dom"/>
</dbReference>
<dbReference type="SMART" id="SM00055">
    <property type="entry name" value="FCH"/>
    <property type="match status" value="1"/>
</dbReference>
<dbReference type="PANTHER" id="PTHR15735">
    <property type="entry name" value="FCH AND DOUBLE SH3 DOMAINS PROTEIN"/>
    <property type="match status" value="1"/>
</dbReference>
<proteinExistence type="predicted"/>
<evidence type="ECO:0000313" key="13">
    <source>
        <dbReference type="Proteomes" id="UP000694388"/>
    </source>
</evidence>
<dbReference type="PANTHER" id="PTHR15735:SF21">
    <property type="entry name" value="PROTEIN NERVOUS WRECK"/>
    <property type="match status" value="1"/>
</dbReference>
<keyword evidence="13" id="KW-1185">Reference proteome</keyword>
<protein>
    <submittedName>
        <fullName evidence="12">FCH and double SH3 domains 1</fullName>
    </submittedName>
</protein>
<feature type="domain" description="SH3" evidence="10">
    <location>
        <begin position="570"/>
        <end position="615"/>
    </location>
</feature>